<name>A0A974HZT8_XENLA</name>
<proteinExistence type="predicted"/>
<dbReference type="EMBL" id="CM004467">
    <property type="protein sequence ID" value="OCT96587.1"/>
    <property type="molecule type" value="Genomic_DNA"/>
</dbReference>
<dbReference type="AlphaFoldDB" id="A0A974HZT8"/>
<accession>A0A974HZT8</accession>
<dbReference type="Proteomes" id="UP000694892">
    <property type="component" value="Chromosome 1S"/>
</dbReference>
<protein>
    <submittedName>
        <fullName evidence="1">Uncharacterized protein</fullName>
    </submittedName>
</protein>
<evidence type="ECO:0000313" key="1">
    <source>
        <dbReference type="EMBL" id="OCT96587.1"/>
    </source>
</evidence>
<reference evidence="2" key="1">
    <citation type="journal article" date="2016" name="Nature">
        <title>Genome evolution in the allotetraploid frog Xenopus laevis.</title>
        <authorList>
            <person name="Session A.M."/>
            <person name="Uno Y."/>
            <person name="Kwon T."/>
            <person name="Chapman J.A."/>
            <person name="Toyoda A."/>
            <person name="Takahashi S."/>
            <person name="Fukui A."/>
            <person name="Hikosaka A."/>
            <person name="Suzuki A."/>
            <person name="Kondo M."/>
            <person name="van Heeringen S.J."/>
            <person name="Quigley I."/>
            <person name="Heinz S."/>
            <person name="Ogino H."/>
            <person name="Ochi H."/>
            <person name="Hellsten U."/>
            <person name="Lyons J.B."/>
            <person name="Simakov O."/>
            <person name="Putnam N."/>
            <person name="Stites J."/>
            <person name="Kuroki Y."/>
            <person name="Tanaka T."/>
            <person name="Michiue T."/>
            <person name="Watanabe M."/>
            <person name="Bogdanovic O."/>
            <person name="Lister R."/>
            <person name="Georgiou G."/>
            <person name="Paranjpe S.S."/>
            <person name="van Kruijsbergen I."/>
            <person name="Shu S."/>
            <person name="Carlson J."/>
            <person name="Kinoshita T."/>
            <person name="Ohta Y."/>
            <person name="Mawaribuchi S."/>
            <person name="Jenkins J."/>
            <person name="Grimwood J."/>
            <person name="Schmutz J."/>
            <person name="Mitros T."/>
            <person name="Mozaffari S.V."/>
            <person name="Suzuki Y."/>
            <person name="Haramoto Y."/>
            <person name="Yamamoto T.S."/>
            <person name="Takagi C."/>
            <person name="Heald R."/>
            <person name="Miller K."/>
            <person name="Haudenschild C."/>
            <person name="Kitzman J."/>
            <person name="Nakayama T."/>
            <person name="Izutsu Y."/>
            <person name="Robert J."/>
            <person name="Fortriede J."/>
            <person name="Burns K."/>
            <person name="Lotay V."/>
            <person name="Karimi K."/>
            <person name="Yasuoka Y."/>
            <person name="Dichmann D.S."/>
            <person name="Flajnik M.F."/>
            <person name="Houston D.W."/>
            <person name="Shendure J."/>
            <person name="DuPasquier L."/>
            <person name="Vize P.D."/>
            <person name="Zorn A.M."/>
            <person name="Ito M."/>
            <person name="Marcotte E.M."/>
            <person name="Wallingford J.B."/>
            <person name="Ito Y."/>
            <person name="Asashima M."/>
            <person name="Ueno N."/>
            <person name="Matsuda Y."/>
            <person name="Veenstra G.J."/>
            <person name="Fujiyama A."/>
            <person name="Harland R.M."/>
            <person name="Taira M."/>
            <person name="Rokhsar D.S."/>
        </authorList>
    </citation>
    <scope>NUCLEOTIDE SEQUENCE [LARGE SCALE GENOMIC DNA]</scope>
    <source>
        <strain evidence="2">J</strain>
    </source>
</reference>
<evidence type="ECO:0000313" key="2">
    <source>
        <dbReference type="Proteomes" id="UP000694892"/>
    </source>
</evidence>
<gene>
    <name evidence="1" type="ORF">XELAEV_18008793mg</name>
</gene>
<sequence>MWLCSHCPLSVANPILCQEAAISRSLYNVHSLQKKGFILPLKSRQERRQRGALLLYTFMSCANRYNKELL</sequence>
<organism evidence="1 2">
    <name type="scientific">Xenopus laevis</name>
    <name type="common">African clawed frog</name>
    <dbReference type="NCBI Taxonomy" id="8355"/>
    <lineage>
        <taxon>Eukaryota</taxon>
        <taxon>Metazoa</taxon>
        <taxon>Chordata</taxon>
        <taxon>Craniata</taxon>
        <taxon>Vertebrata</taxon>
        <taxon>Euteleostomi</taxon>
        <taxon>Amphibia</taxon>
        <taxon>Batrachia</taxon>
        <taxon>Anura</taxon>
        <taxon>Pipoidea</taxon>
        <taxon>Pipidae</taxon>
        <taxon>Xenopodinae</taxon>
        <taxon>Xenopus</taxon>
        <taxon>Xenopus</taxon>
    </lineage>
</organism>